<evidence type="ECO:0000256" key="1">
    <source>
        <dbReference type="ARBA" id="ARBA00004196"/>
    </source>
</evidence>
<keyword evidence="2 3" id="KW-0175">Coiled coil</keyword>
<reference evidence="5" key="1">
    <citation type="submission" date="2018-07" db="EMBL/GenBank/DDBJ databases">
        <authorList>
            <person name="Quirk P.G."/>
            <person name="Krulwich T.A."/>
        </authorList>
    </citation>
    <scope>NUCLEOTIDE SEQUENCE</scope>
</reference>
<proteinExistence type="predicted"/>
<dbReference type="Gene3D" id="2.40.30.170">
    <property type="match status" value="1"/>
</dbReference>
<keyword evidence="4" id="KW-1133">Transmembrane helix</keyword>
<dbReference type="EMBL" id="UIDG01000140">
    <property type="protein sequence ID" value="SUS05947.1"/>
    <property type="molecule type" value="Genomic_DNA"/>
</dbReference>
<dbReference type="Gene3D" id="2.40.10.220">
    <property type="entry name" value="predicted glycosyltransferase like domains"/>
    <property type="match status" value="1"/>
</dbReference>
<keyword evidence="4" id="KW-0812">Transmembrane</keyword>
<organism evidence="5">
    <name type="scientific">metagenome</name>
    <dbReference type="NCBI Taxonomy" id="256318"/>
    <lineage>
        <taxon>unclassified sequences</taxon>
        <taxon>metagenomes</taxon>
    </lineage>
</organism>
<dbReference type="GO" id="GO:0030313">
    <property type="term" value="C:cell envelope"/>
    <property type="evidence" value="ECO:0007669"/>
    <property type="project" value="UniProtKB-SubCell"/>
</dbReference>
<feature type="transmembrane region" description="Helical" evidence="4">
    <location>
        <begin position="150"/>
        <end position="173"/>
    </location>
</feature>
<feature type="coiled-coil region" evidence="3">
    <location>
        <begin position="353"/>
        <end position="387"/>
    </location>
</feature>
<dbReference type="AlphaFoldDB" id="A0A380TE08"/>
<evidence type="ECO:0008006" key="6">
    <source>
        <dbReference type="Google" id="ProtNLM"/>
    </source>
</evidence>
<dbReference type="PANTHER" id="PTHR32347:SF23">
    <property type="entry name" value="BLL5650 PROTEIN"/>
    <property type="match status" value="1"/>
</dbReference>
<keyword evidence="4" id="KW-0472">Membrane</keyword>
<comment type="subcellular location">
    <subcellularLocation>
        <location evidence="1">Cell envelope</location>
    </subcellularLocation>
</comment>
<dbReference type="InterPro" id="IPR050465">
    <property type="entry name" value="UPF0194_transport"/>
</dbReference>
<evidence type="ECO:0000313" key="5">
    <source>
        <dbReference type="EMBL" id="SUS05947.1"/>
    </source>
</evidence>
<sequence length="548" mass="61195">MKLVRERPSQRLHHRVEAPLYVDINGVSQRVANWSLGGFRIDAFEGDLPPVGQALECSCTLPFQGFSISFKSDAEVIRRHGETSFAAQFRHLGERERALMSHFVEELVRGSMVPAEDTIQRIDVPVTPVSTDPSINPAHGTPMRRRPFRAFCLTTLHVVLGGLVVGYAATLLYTHFYRMEVETAVISAPIEVVAAQGDGRIGEVLVQQGDPVSAGQPVMLLADNDLEQRIAMARLQVEHERAVYATLDNQLVEERQRLRDYGMVSATDIQQVGWEIGALESQVTTARARRDRMAQLFAQGWVKKYEIEEAESALATVSSQLQARKLHRKELETLSKRGDGKRFFDGSQFRGEIVRLDSERRRAEAAVARAEEELEALIQHRERLAVRAPFAGKVLDVAVGPGSAMTRGTTLATFERETDRVVDAYLTQDEVFEVGLNDTAVVYVPALDTRLEAEVVRVDRTRGFVDEQQARYSWRAPMDRSALVSLRFTEPAAAAEAGVRAGLPASVIFKRRSGNELLAELRSPFKRTEPPQETASTYALPFRWSEGK</sequence>
<dbReference type="PANTHER" id="PTHR32347">
    <property type="entry name" value="EFFLUX SYSTEM COMPONENT YKNX-RELATED"/>
    <property type="match status" value="1"/>
</dbReference>
<dbReference type="Gene3D" id="2.40.50.100">
    <property type="match status" value="2"/>
</dbReference>
<gene>
    <name evidence="5" type="ORF">DF3PB_2240004</name>
</gene>
<accession>A0A380TE08</accession>
<protein>
    <recommendedName>
        <fullName evidence="6">Membrane fusion protein biotin-lipoyl like domain-containing protein</fullName>
    </recommendedName>
</protein>
<name>A0A380TE08_9ZZZZ</name>
<evidence type="ECO:0000256" key="4">
    <source>
        <dbReference type="SAM" id="Phobius"/>
    </source>
</evidence>
<dbReference type="Gene3D" id="1.10.287.470">
    <property type="entry name" value="Helix hairpin bin"/>
    <property type="match status" value="1"/>
</dbReference>
<evidence type="ECO:0000256" key="3">
    <source>
        <dbReference type="SAM" id="Coils"/>
    </source>
</evidence>
<evidence type="ECO:0000256" key="2">
    <source>
        <dbReference type="ARBA" id="ARBA00023054"/>
    </source>
</evidence>